<dbReference type="Proteomes" id="UP000036681">
    <property type="component" value="Unplaced"/>
</dbReference>
<dbReference type="WBParaSite" id="ALUE_0000989801-mRNA-1">
    <property type="protein sequence ID" value="ALUE_0000989801-mRNA-1"/>
    <property type="gene ID" value="ALUE_0000989801"/>
</dbReference>
<protein>
    <submittedName>
        <fullName evidence="3">Secreted protein</fullName>
    </submittedName>
</protein>
<evidence type="ECO:0000313" key="2">
    <source>
        <dbReference type="Proteomes" id="UP000036681"/>
    </source>
</evidence>
<organism evidence="2 3">
    <name type="scientific">Ascaris lumbricoides</name>
    <name type="common">Giant roundworm</name>
    <dbReference type="NCBI Taxonomy" id="6252"/>
    <lineage>
        <taxon>Eukaryota</taxon>
        <taxon>Metazoa</taxon>
        <taxon>Ecdysozoa</taxon>
        <taxon>Nematoda</taxon>
        <taxon>Chromadorea</taxon>
        <taxon>Rhabditida</taxon>
        <taxon>Spirurina</taxon>
        <taxon>Ascaridomorpha</taxon>
        <taxon>Ascaridoidea</taxon>
        <taxon>Ascarididae</taxon>
        <taxon>Ascaris</taxon>
    </lineage>
</organism>
<evidence type="ECO:0000256" key="1">
    <source>
        <dbReference type="SAM" id="SignalP"/>
    </source>
</evidence>
<evidence type="ECO:0000313" key="3">
    <source>
        <dbReference type="WBParaSite" id="ALUE_0000989801-mRNA-1"/>
    </source>
</evidence>
<proteinExistence type="predicted"/>
<name>A0A0M3I110_ASCLU</name>
<accession>A0A0M3I110</accession>
<keyword evidence="2" id="KW-1185">Reference proteome</keyword>
<reference evidence="3" key="1">
    <citation type="submission" date="2017-02" db="UniProtKB">
        <authorList>
            <consortium name="WormBaseParasite"/>
        </authorList>
    </citation>
    <scope>IDENTIFICATION</scope>
</reference>
<dbReference type="AlphaFoldDB" id="A0A0M3I110"/>
<feature type="chain" id="PRO_5005656763" evidence="1">
    <location>
        <begin position="25"/>
        <end position="87"/>
    </location>
</feature>
<feature type="signal peptide" evidence="1">
    <location>
        <begin position="1"/>
        <end position="24"/>
    </location>
</feature>
<keyword evidence="1" id="KW-0732">Signal</keyword>
<sequence>MSNLFIYRASLIFIVFLLVAMVSSSVLPAPYTWKRRTRFRRQLDLVFSNPGGGPMRLTGFGWDGRIFDPSMGPGSYTPTADIVQLNL</sequence>